<dbReference type="OrthoDB" id="350230at2"/>
<organism evidence="2 3">
    <name type="scientific">Salinispira pacifica</name>
    <dbReference type="NCBI Taxonomy" id="1307761"/>
    <lineage>
        <taxon>Bacteria</taxon>
        <taxon>Pseudomonadati</taxon>
        <taxon>Spirochaetota</taxon>
        <taxon>Spirochaetia</taxon>
        <taxon>Spirochaetales</taxon>
        <taxon>Spirochaetaceae</taxon>
        <taxon>Salinispira</taxon>
    </lineage>
</organism>
<feature type="transmembrane region" description="Helical" evidence="1">
    <location>
        <begin position="20"/>
        <end position="39"/>
    </location>
</feature>
<keyword evidence="3" id="KW-1185">Reference proteome</keyword>
<dbReference type="AlphaFoldDB" id="V5WIX3"/>
<dbReference type="STRING" id="1307761.L21SP2_2202"/>
<dbReference type="Proteomes" id="UP000018680">
    <property type="component" value="Chromosome"/>
</dbReference>
<reference evidence="2 3" key="1">
    <citation type="journal article" date="2015" name="Stand. Genomic Sci.">
        <title>Complete genome sequence and description of Salinispira pacifica gen. nov., sp. nov., a novel spirochaete isolated form a hypersaline microbial mat.</title>
        <authorList>
            <person name="Ben Hania W."/>
            <person name="Joseph M."/>
            <person name="Schumann P."/>
            <person name="Bunk B."/>
            <person name="Fiebig A."/>
            <person name="Sproer C."/>
            <person name="Klenk H.P."/>
            <person name="Fardeau M.L."/>
            <person name="Spring S."/>
        </authorList>
    </citation>
    <scope>NUCLEOTIDE SEQUENCE [LARGE SCALE GENOMIC DNA]</scope>
    <source>
        <strain evidence="2 3">L21-RPul-D2</strain>
    </source>
</reference>
<protein>
    <submittedName>
        <fullName evidence="2">OmpA family protein</fullName>
    </submittedName>
</protein>
<evidence type="ECO:0000256" key="1">
    <source>
        <dbReference type="SAM" id="Phobius"/>
    </source>
</evidence>
<keyword evidence="1" id="KW-0812">Transmembrane</keyword>
<dbReference type="RefSeq" id="WP_024268469.1">
    <property type="nucleotide sequence ID" value="NC_023035.1"/>
</dbReference>
<keyword evidence="1" id="KW-0472">Membrane</keyword>
<dbReference type="KEGG" id="slr:L21SP2_2202"/>
<evidence type="ECO:0000313" key="3">
    <source>
        <dbReference type="Proteomes" id="UP000018680"/>
    </source>
</evidence>
<keyword evidence="1" id="KW-1133">Transmembrane helix</keyword>
<accession>V5WIX3</accession>
<name>V5WIX3_9SPIO</name>
<sequence>MNLPIQVIEMKHIIPDSPAAALRLLLLVIMTCFVLPALLPLHSLNAQMGVDSSMDWENGILRVTVSRTVDDRGYNLPAALYSAELEIERRLPDILFRELLNVQVDSWNSLEDTLRNEPELISFIENLSATAEHVSVRPDPSVPVLHSSYALELYPRLSGELVRHGNSFPMNEVLQWQPGSDYSGIVIYAGRELPVHGEQRSAALEPALFPVIYDENMRVVADKNRLDPEYASRWGVAAYTRGFDESEHRERIGDNPYRIIATSLFGITPSDPLIPPADADVLLYSENNRRLLREGRILIIY</sequence>
<proteinExistence type="predicted"/>
<dbReference type="HOGENOM" id="CLU_924054_0_0_12"/>
<evidence type="ECO:0000313" key="2">
    <source>
        <dbReference type="EMBL" id="AHC15565.1"/>
    </source>
</evidence>
<dbReference type="EMBL" id="CP006939">
    <property type="protein sequence ID" value="AHC15565.1"/>
    <property type="molecule type" value="Genomic_DNA"/>
</dbReference>
<gene>
    <name evidence="2" type="ORF">L21SP2_2202</name>
</gene>
<dbReference type="eggNOG" id="COG2885">
    <property type="taxonomic scope" value="Bacteria"/>
</dbReference>